<gene>
    <name evidence="1" type="ORF">JP36_08820</name>
</gene>
<dbReference type="GO" id="GO:0003677">
    <property type="term" value="F:DNA binding"/>
    <property type="evidence" value="ECO:0007669"/>
    <property type="project" value="InterPro"/>
</dbReference>
<dbReference type="STRING" id="155515.JP36_08820"/>
<accession>A0A0A2XWN0</accession>
<dbReference type="Proteomes" id="UP000030539">
    <property type="component" value="Unassembled WGS sequence"/>
</dbReference>
<dbReference type="NCBIfam" id="NF007386">
    <property type="entry name" value="PRK09907.1"/>
    <property type="match status" value="1"/>
</dbReference>
<dbReference type="EMBL" id="JPXX01000023">
    <property type="protein sequence ID" value="KGQ36816.1"/>
    <property type="molecule type" value="Genomic_DNA"/>
</dbReference>
<dbReference type="PANTHER" id="PTHR33988:SF3">
    <property type="entry name" value="ENDORIBONUCLEASE TOXIN CHPB-RELATED"/>
    <property type="match status" value="1"/>
</dbReference>
<dbReference type="InterPro" id="IPR003477">
    <property type="entry name" value="PemK-like"/>
</dbReference>
<proteinExistence type="predicted"/>
<evidence type="ECO:0000313" key="2">
    <source>
        <dbReference type="Proteomes" id="UP000030539"/>
    </source>
</evidence>
<dbReference type="GO" id="GO:0016075">
    <property type="term" value="P:rRNA catabolic process"/>
    <property type="evidence" value="ECO:0007669"/>
    <property type="project" value="TreeGrafter"/>
</dbReference>
<organism evidence="1 2">
    <name type="scientific">Gallibacterium genomosp. 1</name>
    <dbReference type="NCBI Taxonomy" id="155515"/>
    <lineage>
        <taxon>Bacteria</taxon>
        <taxon>Pseudomonadati</taxon>
        <taxon>Pseudomonadota</taxon>
        <taxon>Gammaproteobacteria</taxon>
        <taxon>Pasteurellales</taxon>
        <taxon>Pasteurellaceae</taxon>
        <taxon>Gallibacterium</taxon>
    </lineage>
</organism>
<name>A0A0A2XWN0_9PAST</name>
<sequence>MMKEYIPDVGDIIWLNFTPQAGHEQAGHRPAVVLSPKAYNHLTSLLICCPLTTKIKGYPFEVSIDGTPKNVVLSDQIKSLDWRVRKAEFKGKIALDELAEIRQKIALLLNL</sequence>
<dbReference type="GO" id="GO:0006402">
    <property type="term" value="P:mRNA catabolic process"/>
    <property type="evidence" value="ECO:0007669"/>
    <property type="project" value="TreeGrafter"/>
</dbReference>
<protein>
    <submittedName>
        <fullName evidence="1">Toxin MazF</fullName>
    </submittedName>
</protein>
<dbReference type="PANTHER" id="PTHR33988">
    <property type="entry name" value="ENDORIBONUCLEASE MAZF-RELATED"/>
    <property type="match status" value="1"/>
</dbReference>
<dbReference type="InterPro" id="IPR011067">
    <property type="entry name" value="Plasmid_toxin/cell-grow_inhib"/>
</dbReference>
<comment type="caution">
    <text evidence="1">The sequence shown here is derived from an EMBL/GenBank/DDBJ whole genome shotgun (WGS) entry which is preliminary data.</text>
</comment>
<dbReference type="AlphaFoldDB" id="A0A0A2XWN0"/>
<evidence type="ECO:0000313" key="1">
    <source>
        <dbReference type="EMBL" id="KGQ36816.1"/>
    </source>
</evidence>
<dbReference type="GO" id="GO:0004521">
    <property type="term" value="F:RNA endonuclease activity"/>
    <property type="evidence" value="ECO:0007669"/>
    <property type="project" value="TreeGrafter"/>
</dbReference>
<dbReference type="eggNOG" id="COG2337">
    <property type="taxonomic scope" value="Bacteria"/>
</dbReference>
<reference evidence="1 2" key="1">
    <citation type="submission" date="2014-08" db="EMBL/GenBank/DDBJ databases">
        <title>Chaperone-usher fimbriae in a diverse selection of Gallibacterium genomes.</title>
        <authorList>
            <person name="Kudirkiene E."/>
            <person name="Bager R.J."/>
            <person name="Johnson T.J."/>
            <person name="Bojesen A.M."/>
        </authorList>
    </citation>
    <scope>NUCLEOTIDE SEQUENCE [LARGE SCALE GENOMIC DNA]</scope>
    <source>
        <strain evidence="1 2">CCM5974</strain>
    </source>
</reference>
<dbReference type="SUPFAM" id="SSF50118">
    <property type="entry name" value="Cell growth inhibitor/plasmid maintenance toxic component"/>
    <property type="match status" value="1"/>
</dbReference>
<dbReference type="Pfam" id="PF02452">
    <property type="entry name" value="PemK_toxin"/>
    <property type="match status" value="1"/>
</dbReference>
<dbReference type="Gene3D" id="2.30.30.110">
    <property type="match status" value="1"/>
</dbReference>